<evidence type="ECO:0000313" key="9">
    <source>
        <dbReference type="EMBL" id="RLQ88254.1"/>
    </source>
</evidence>
<organism evidence="9 10">
    <name type="scientific">Notoacmeibacter ruber</name>
    <dbReference type="NCBI Taxonomy" id="2670375"/>
    <lineage>
        <taxon>Bacteria</taxon>
        <taxon>Pseudomonadati</taxon>
        <taxon>Pseudomonadota</taxon>
        <taxon>Alphaproteobacteria</taxon>
        <taxon>Hyphomicrobiales</taxon>
        <taxon>Notoacmeibacteraceae</taxon>
        <taxon>Notoacmeibacter</taxon>
    </lineage>
</organism>
<gene>
    <name evidence="9" type="ORF">D8780_08590</name>
</gene>
<keyword evidence="7" id="KW-0813">Transport</keyword>
<name>A0A3L7JCS0_9HYPH</name>
<evidence type="ECO:0000256" key="6">
    <source>
        <dbReference type="ARBA" id="ARBA00023136"/>
    </source>
</evidence>
<evidence type="ECO:0000256" key="1">
    <source>
        <dbReference type="ARBA" id="ARBA00004162"/>
    </source>
</evidence>
<comment type="caution">
    <text evidence="9">The sequence shown here is derived from an EMBL/GenBank/DDBJ whole genome shotgun (WGS) entry which is preliminary data.</text>
</comment>
<dbReference type="InterPro" id="IPR003400">
    <property type="entry name" value="ExbD"/>
</dbReference>
<dbReference type="GO" id="GO:0005886">
    <property type="term" value="C:plasma membrane"/>
    <property type="evidence" value="ECO:0007669"/>
    <property type="project" value="UniProtKB-SubCell"/>
</dbReference>
<dbReference type="AlphaFoldDB" id="A0A3L7JCS0"/>
<evidence type="ECO:0000256" key="3">
    <source>
        <dbReference type="ARBA" id="ARBA00022475"/>
    </source>
</evidence>
<keyword evidence="3" id="KW-1003">Cell membrane</keyword>
<feature type="transmembrane region" description="Helical" evidence="8">
    <location>
        <begin position="16"/>
        <end position="37"/>
    </location>
</feature>
<evidence type="ECO:0000256" key="7">
    <source>
        <dbReference type="RuleBase" id="RU003879"/>
    </source>
</evidence>
<sequence>MVKLNPPYTKPREADSTIALINIVFLMLIFFLIAGTLTPPVDRALDPVTTEEATPGAPPDALAIGADGTMTWRGQPVTLEETLAAHERSGIGADAPLRILVDQSLPAPDLVDRLAELRRAGLTNLVLVTEREQN</sequence>
<evidence type="ECO:0000256" key="8">
    <source>
        <dbReference type="SAM" id="Phobius"/>
    </source>
</evidence>
<protein>
    <submittedName>
        <fullName evidence="9">Biopolymer transporter ExbD</fullName>
    </submittedName>
</protein>
<evidence type="ECO:0000256" key="2">
    <source>
        <dbReference type="ARBA" id="ARBA00005811"/>
    </source>
</evidence>
<dbReference type="RefSeq" id="WP_121645220.1">
    <property type="nucleotide sequence ID" value="NZ_RCWN01000001.1"/>
</dbReference>
<dbReference type="GO" id="GO:0015031">
    <property type="term" value="P:protein transport"/>
    <property type="evidence" value="ECO:0007669"/>
    <property type="project" value="UniProtKB-KW"/>
</dbReference>
<comment type="subcellular location">
    <subcellularLocation>
        <location evidence="1">Cell membrane</location>
        <topology evidence="1">Single-pass membrane protein</topology>
    </subcellularLocation>
    <subcellularLocation>
        <location evidence="7">Cell membrane</location>
        <topology evidence="7">Single-pass type II membrane protein</topology>
    </subcellularLocation>
</comment>
<evidence type="ECO:0000313" key="10">
    <source>
        <dbReference type="Proteomes" id="UP000281094"/>
    </source>
</evidence>
<accession>A0A3L7JCS0</accession>
<comment type="similarity">
    <text evidence="2 7">Belongs to the ExbD/TolR family.</text>
</comment>
<dbReference type="GO" id="GO:0022857">
    <property type="term" value="F:transmembrane transporter activity"/>
    <property type="evidence" value="ECO:0007669"/>
    <property type="project" value="InterPro"/>
</dbReference>
<keyword evidence="4 7" id="KW-0812">Transmembrane</keyword>
<reference evidence="9 10" key="1">
    <citation type="submission" date="2018-10" db="EMBL/GenBank/DDBJ databases">
        <title>Notoacmeibacter sp. M2BS9Y-3-1, whole genome shotgun sequence.</title>
        <authorList>
            <person name="Tuo L."/>
        </authorList>
    </citation>
    <scope>NUCLEOTIDE SEQUENCE [LARGE SCALE GENOMIC DNA]</scope>
    <source>
        <strain evidence="9 10">M2BS9Y-3-1</strain>
    </source>
</reference>
<evidence type="ECO:0000256" key="4">
    <source>
        <dbReference type="ARBA" id="ARBA00022692"/>
    </source>
</evidence>
<dbReference type="Proteomes" id="UP000281094">
    <property type="component" value="Unassembled WGS sequence"/>
</dbReference>
<keyword evidence="5 8" id="KW-1133">Transmembrane helix</keyword>
<keyword evidence="7" id="KW-0653">Protein transport</keyword>
<keyword evidence="10" id="KW-1185">Reference proteome</keyword>
<keyword evidence="6 8" id="KW-0472">Membrane</keyword>
<dbReference type="Pfam" id="PF02472">
    <property type="entry name" value="ExbD"/>
    <property type="match status" value="1"/>
</dbReference>
<evidence type="ECO:0000256" key="5">
    <source>
        <dbReference type="ARBA" id="ARBA00022989"/>
    </source>
</evidence>
<dbReference type="EMBL" id="RCWN01000001">
    <property type="protein sequence ID" value="RLQ88254.1"/>
    <property type="molecule type" value="Genomic_DNA"/>
</dbReference>
<proteinExistence type="inferred from homology"/>